<protein>
    <submittedName>
        <fullName evidence="2">Membrane protein</fullName>
    </submittedName>
</protein>
<dbReference type="EMBL" id="BMZE01000004">
    <property type="protein sequence ID" value="GHA34663.1"/>
    <property type="molecule type" value="Genomic_DNA"/>
</dbReference>
<evidence type="ECO:0000313" key="3">
    <source>
        <dbReference type="Proteomes" id="UP000646579"/>
    </source>
</evidence>
<dbReference type="InterPro" id="IPR005265">
    <property type="entry name" value="HemJ-like"/>
</dbReference>
<feature type="transmembrane region" description="Helical" evidence="1">
    <location>
        <begin position="7"/>
        <end position="28"/>
    </location>
</feature>
<feature type="transmembrane region" description="Helical" evidence="1">
    <location>
        <begin position="83"/>
        <end position="104"/>
    </location>
</feature>
<keyword evidence="3" id="KW-1185">Reference proteome</keyword>
<reference evidence="2" key="2">
    <citation type="submission" date="2020-09" db="EMBL/GenBank/DDBJ databases">
        <authorList>
            <person name="Sun Q."/>
            <person name="Kim S."/>
        </authorList>
    </citation>
    <scope>NUCLEOTIDE SEQUENCE</scope>
    <source>
        <strain evidence="2">KCTC 32437</strain>
    </source>
</reference>
<dbReference type="Proteomes" id="UP000646579">
    <property type="component" value="Unassembled WGS sequence"/>
</dbReference>
<feature type="transmembrane region" description="Helical" evidence="1">
    <location>
        <begin position="116"/>
        <end position="134"/>
    </location>
</feature>
<comment type="caution">
    <text evidence="2">The sequence shown here is derived from an EMBL/GenBank/DDBJ whole genome shotgun (WGS) entry which is preliminary data.</text>
</comment>
<evidence type="ECO:0000256" key="1">
    <source>
        <dbReference type="SAM" id="Phobius"/>
    </source>
</evidence>
<feature type="transmembrane region" description="Helical" evidence="1">
    <location>
        <begin position="48"/>
        <end position="71"/>
    </location>
</feature>
<gene>
    <name evidence="2" type="ORF">GCM10007989_33160</name>
</gene>
<dbReference type="AlphaFoldDB" id="A0A918SDD0"/>
<dbReference type="RefSeq" id="WP_189426864.1">
    <property type="nucleotide sequence ID" value="NZ_BMZE01000004.1"/>
</dbReference>
<evidence type="ECO:0000313" key="2">
    <source>
        <dbReference type="EMBL" id="GHA34663.1"/>
    </source>
</evidence>
<organism evidence="2 3">
    <name type="scientific">Devosia pacifica</name>
    <dbReference type="NCBI Taxonomy" id="1335967"/>
    <lineage>
        <taxon>Bacteria</taxon>
        <taxon>Pseudomonadati</taxon>
        <taxon>Pseudomonadota</taxon>
        <taxon>Alphaproteobacteria</taxon>
        <taxon>Hyphomicrobiales</taxon>
        <taxon>Devosiaceae</taxon>
        <taxon>Devosia</taxon>
    </lineage>
</organism>
<accession>A0A918SDD0</accession>
<reference evidence="2" key="1">
    <citation type="journal article" date="2014" name="Int. J. Syst. Evol. Microbiol.">
        <title>Complete genome sequence of Corynebacterium casei LMG S-19264T (=DSM 44701T), isolated from a smear-ripened cheese.</title>
        <authorList>
            <consortium name="US DOE Joint Genome Institute (JGI-PGF)"/>
            <person name="Walter F."/>
            <person name="Albersmeier A."/>
            <person name="Kalinowski J."/>
            <person name="Ruckert C."/>
        </authorList>
    </citation>
    <scope>NUCLEOTIDE SEQUENCE</scope>
    <source>
        <strain evidence="2">KCTC 32437</strain>
    </source>
</reference>
<dbReference type="Pfam" id="PF03653">
    <property type="entry name" value="UPF0093"/>
    <property type="match status" value="1"/>
</dbReference>
<proteinExistence type="predicted"/>
<sequence>MTVLILKFVHLAAIAVWAGGLISLPFIYNQRAGLKQDALFRLHLFTRFFYVALVSPAAFVAIASGTALIFVQATFMPWFSLKLLLVAAMTLAHILCGLTILWLFEPEKAYPGWRAVTMTSAVVLIVSGILFIVLGKPSINQVDDFNGLFQPGELGRIAGNMFEQLTAWSI</sequence>
<keyword evidence="1" id="KW-1133">Transmembrane helix</keyword>
<keyword evidence="1" id="KW-0472">Membrane</keyword>
<name>A0A918SDD0_9HYPH</name>
<keyword evidence="1" id="KW-0812">Transmembrane</keyword>